<dbReference type="GO" id="GO:0016042">
    <property type="term" value="P:lipid catabolic process"/>
    <property type="evidence" value="ECO:0007669"/>
    <property type="project" value="UniProtKB-UniRule"/>
</dbReference>
<name>A0A4P9CAU9_EUBML</name>
<feature type="domain" description="PNPLA" evidence="5">
    <location>
        <begin position="10"/>
        <end position="175"/>
    </location>
</feature>
<dbReference type="InterPro" id="IPR050301">
    <property type="entry name" value="NTE"/>
</dbReference>
<dbReference type="Proteomes" id="UP000218387">
    <property type="component" value="Chromosome"/>
</dbReference>
<evidence type="ECO:0000256" key="4">
    <source>
        <dbReference type="PROSITE-ProRule" id="PRU01161"/>
    </source>
</evidence>
<gene>
    <name evidence="6" type="ORF">CPZ25_015930</name>
</gene>
<dbReference type="KEGG" id="emt:CPZ25_015930"/>
<feature type="short sequence motif" description="DGA/G" evidence="4">
    <location>
        <begin position="162"/>
        <end position="164"/>
    </location>
</feature>
<keyword evidence="1 4" id="KW-0378">Hydrolase</keyword>
<evidence type="ECO:0000256" key="3">
    <source>
        <dbReference type="ARBA" id="ARBA00023098"/>
    </source>
</evidence>
<reference evidence="6 7" key="1">
    <citation type="submission" date="2018-05" db="EMBL/GenBank/DDBJ databases">
        <title>Genome comparison of Eubacterium sp.</title>
        <authorList>
            <person name="Feng Y."/>
            <person name="Sanchez-Andrea I."/>
            <person name="Stams A.J.M."/>
            <person name="De Vos W.M."/>
        </authorList>
    </citation>
    <scope>NUCLEOTIDE SEQUENCE [LARGE SCALE GENOMIC DNA]</scope>
    <source>
        <strain evidence="6 7">YI</strain>
    </source>
</reference>
<evidence type="ECO:0000256" key="2">
    <source>
        <dbReference type="ARBA" id="ARBA00022963"/>
    </source>
</evidence>
<dbReference type="PANTHER" id="PTHR14226">
    <property type="entry name" value="NEUROPATHY TARGET ESTERASE/SWISS CHEESE D.MELANOGASTER"/>
    <property type="match status" value="1"/>
</dbReference>
<keyword evidence="3 4" id="KW-0443">Lipid metabolism</keyword>
<dbReference type="PROSITE" id="PS51635">
    <property type="entry name" value="PNPLA"/>
    <property type="match status" value="1"/>
</dbReference>
<evidence type="ECO:0000313" key="6">
    <source>
        <dbReference type="EMBL" id="QCT72750.1"/>
    </source>
</evidence>
<dbReference type="SUPFAM" id="SSF52151">
    <property type="entry name" value="FabD/lysophospholipase-like"/>
    <property type="match status" value="1"/>
</dbReference>
<keyword evidence="2 4" id="KW-0442">Lipid degradation</keyword>
<dbReference type="AlphaFoldDB" id="A0A4P9CAU9"/>
<dbReference type="Pfam" id="PF01734">
    <property type="entry name" value="Patatin"/>
    <property type="match status" value="1"/>
</dbReference>
<feature type="active site" description="Proton acceptor" evidence="4">
    <location>
        <position position="162"/>
    </location>
</feature>
<dbReference type="PANTHER" id="PTHR14226:SF25">
    <property type="entry name" value="PHOSPHOESTERASE"/>
    <property type="match status" value="1"/>
</dbReference>
<evidence type="ECO:0000256" key="1">
    <source>
        <dbReference type="ARBA" id="ARBA00022801"/>
    </source>
</evidence>
<evidence type="ECO:0000313" key="7">
    <source>
        <dbReference type="Proteomes" id="UP000218387"/>
    </source>
</evidence>
<dbReference type="InterPro" id="IPR002641">
    <property type="entry name" value="PNPLA_dom"/>
</dbReference>
<dbReference type="EMBL" id="CP029487">
    <property type="protein sequence ID" value="QCT72750.1"/>
    <property type="molecule type" value="Genomic_DNA"/>
</dbReference>
<evidence type="ECO:0000259" key="5">
    <source>
        <dbReference type="PROSITE" id="PS51635"/>
    </source>
</evidence>
<dbReference type="InterPro" id="IPR045943">
    <property type="entry name" value="DUF6363"/>
</dbReference>
<proteinExistence type="predicted"/>
<dbReference type="CDD" id="cd07208">
    <property type="entry name" value="Pat_hypo_Ecoli_yjju_like"/>
    <property type="match status" value="1"/>
</dbReference>
<feature type="short sequence motif" description="GXSXG" evidence="4">
    <location>
        <begin position="41"/>
        <end position="45"/>
    </location>
</feature>
<dbReference type="InterPro" id="IPR016035">
    <property type="entry name" value="Acyl_Trfase/lysoPLipase"/>
</dbReference>
<dbReference type="InterPro" id="IPR037483">
    <property type="entry name" value="YjjU-like"/>
</dbReference>
<dbReference type="Gene3D" id="3.40.1090.10">
    <property type="entry name" value="Cytosolic phospholipase A2 catalytic domain"/>
    <property type="match status" value="2"/>
</dbReference>
<protein>
    <submittedName>
        <fullName evidence="6">Patatin family protein</fullName>
    </submittedName>
</protein>
<sequence length="285" mass="32517">MTMRFEKTALVLEGGGFRGIYSSGVLDYFMEKSLEFPYIIGVSMGAINGANYISEQPGRSFAIAETFMPDKRYMGMGNLLKEGNFFSRSFAYNELPRRYNIFDMKTYYSSDIAFYLTATDCESGEARYFEKMEGDVAELIAASTSLPFMSQMVEIDGRPYMDGGIADSVPVRRALSDGNEKAVLVLTREKGYRKEPYGHERMVRSYYRKHPAFADGILNRHLFYNETMDLIDALEDEGKIYVLRPENPIETKVIDRNPEGVQKSYKTGYDQAKAEWAALMAYLEK</sequence>
<keyword evidence="7" id="KW-1185">Reference proteome</keyword>
<organism evidence="6 7">
    <name type="scientific">Eubacterium maltosivorans</name>
    <dbReference type="NCBI Taxonomy" id="2041044"/>
    <lineage>
        <taxon>Bacteria</taxon>
        <taxon>Bacillati</taxon>
        <taxon>Bacillota</taxon>
        <taxon>Clostridia</taxon>
        <taxon>Eubacteriales</taxon>
        <taxon>Eubacteriaceae</taxon>
        <taxon>Eubacterium</taxon>
    </lineage>
</organism>
<dbReference type="Pfam" id="PF19890">
    <property type="entry name" value="DUF6363"/>
    <property type="match status" value="1"/>
</dbReference>
<accession>A0A4P9CAU9</accession>
<dbReference type="GO" id="GO:0016787">
    <property type="term" value="F:hydrolase activity"/>
    <property type="evidence" value="ECO:0007669"/>
    <property type="project" value="UniProtKB-UniRule"/>
</dbReference>
<feature type="active site" description="Nucleophile" evidence="4">
    <location>
        <position position="43"/>
    </location>
</feature>
<feature type="short sequence motif" description="GXGXXG" evidence="4">
    <location>
        <begin position="14"/>
        <end position="19"/>
    </location>
</feature>